<dbReference type="PROSITE" id="PS50198">
    <property type="entry name" value="PPIC_PPIASE_2"/>
    <property type="match status" value="2"/>
</dbReference>
<dbReference type="InterPro" id="IPR023058">
    <property type="entry name" value="PPIase_PpiC_CS"/>
</dbReference>
<dbReference type="PANTHER" id="PTHR47245:SF2">
    <property type="entry name" value="PEPTIDYL-PROLYL CIS-TRANS ISOMERASE HP_0175-RELATED"/>
    <property type="match status" value="1"/>
</dbReference>
<keyword evidence="1" id="KW-0697">Rotamase</keyword>
<evidence type="ECO:0000313" key="6">
    <source>
        <dbReference type="EMBL" id="RXK47573.1"/>
    </source>
</evidence>
<dbReference type="GO" id="GO:0016020">
    <property type="term" value="C:membrane"/>
    <property type="evidence" value="ECO:0007669"/>
    <property type="project" value="UniProtKB-UniRule"/>
</dbReference>
<organism evidence="6 7">
    <name type="scientific">Aquirufa rosea</name>
    <dbReference type="NCBI Taxonomy" id="2509241"/>
    <lineage>
        <taxon>Bacteria</taxon>
        <taxon>Pseudomonadati</taxon>
        <taxon>Bacteroidota</taxon>
        <taxon>Cytophagia</taxon>
        <taxon>Cytophagales</taxon>
        <taxon>Flectobacillaceae</taxon>
        <taxon>Aquirufa</taxon>
    </lineage>
</organism>
<dbReference type="Gene3D" id="3.10.50.40">
    <property type="match status" value="2"/>
</dbReference>
<proteinExistence type="predicted"/>
<feature type="domain" description="PpiC" evidence="4">
    <location>
        <begin position="120"/>
        <end position="222"/>
    </location>
</feature>
<dbReference type="InterPro" id="IPR050245">
    <property type="entry name" value="PrsA_foldase"/>
</dbReference>
<dbReference type="Pfam" id="PF00691">
    <property type="entry name" value="OmpA"/>
    <property type="match status" value="1"/>
</dbReference>
<feature type="domain" description="PpiC" evidence="4">
    <location>
        <begin position="227"/>
        <end position="331"/>
    </location>
</feature>
<dbReference type="SUPFAM" id="SSF103088">
    <property type="entry name" value="OmpA-like"/>
    <property type="match status" value="1"/>
</dbReference>
<keyword evidence="3" id="KW-0732">Signal</keyword>
<feature type="signal peptide" evidence="3">
    <location>
        <begin position="1"/>
        <end position="22"/>
    </location>
</feature>
<evidence type="ECO:0000256" key="2">
    <source>
        <dbReference type="PROSITE-ProRule" id="PRU00473"/>
    </source>
</evidence>
<keyword evidence="1" id="KW-0413">Isomerase</keyword>
<dbReference type="EMBL" id="SDHY01000006">
    <property type="protein sequence ID" value="RXK47573.1"/>
    <property type="molecule type" value="Genomic_DNA"/>
</dbReference>
<dbReference type="InterPro" id="IPR046357">
    <property type="entry name" value="PPIase_dom_sf"/>
</dbReference>
<dbReference type="Pfam" id="PF00639">
    <property type="entry name" value="Rotamase"/>
    <property type="match status" value="2"/>
</dbReference>
<dbReference type="RefSeq" id="WP_129027613.1">
    <property type="nucleotide sequence ID" value="NZ_SDHY01000006.1"/>
</dbReference>
<evidence type="ECO:0000313" key="7">
    <source>
        <dbReference type="Proteomes" id="UP000289455"/>
    </source>
</evidence>
<evidence type="ECO:0000256" key="3">
    <source>
        <dbReference type="SAM" id="SignalP"/>
    </source>
</evidence>
<dbReference type="InterPro" id="IPR000297">
    <property type="entry name" value="PPIase_PpiC"/>
</dbReference>
<dbReference type="AlphaFoldDB" id="A0A4Q1BY17"/>
<evidence type="ECO:0000256" key="1">
    <source>
        <dbReference type="PROSITE-ProRule" id="PRU00278"/>
    </source>
</evidence>
<dbReference type="PROSITE" id="PS51123">
    <property type="entry name" value="OMPA_2"/>
    <property type="match status" value="1"/>
</dbReference>
<comment type="caution">
    <text evidence="6">The sequence shown here is derived from an EMBL/GenBank/DDBJ whole genome shotgun (WGS) entry which is preliminary data.</text>
</comment>
<name>A0A4Q1BY17_9BACT</name>
<reference evidence="6 7" key="1">
    <citation type="submission" date="2019-01" db="EMBL/GenBank/DDBJ databases">
        <title>Cytophagaceae bacterium strain CAR-16.</title>
        <authorList>
            <person name="Chen W.-M."/>
        </authorList>
    </citation>
    <scope>NUCLEOTIDE SEQUENCE [LARGE SCALE GENOMIC DNA]</scope>
    <source>
        <strain evidence="6 7">CAR-16</strain>
    </source>
</reference>
<dbReference type="Gene3D" id="3.30.1330.60">
    <property type="entry name" value="OmpA-like domain"/>
    <property type="match status" value="1"/>
</dbReference>
<dbReference type="SUPFAM" id="SSF54534">
    <property type="entry name" value="FKBP-like"/>
    <property type="match status" value="2"/>
</dbReference>
<dbReference type="Proteomes" id="UP000289455">
    <property type="component" value="Unassembled WGS sequence"/>
</dbReference>
<feature type="chain" id="PRO_5020339445" evidence="3">
    <location>
        <begin position="23"/>
        <end position="751"/>
    </location>
</feature>
<dbReference type="InterPro" id="IPR006665">
    <property type="entry name" value="OmpA-like"/>
</dbReference>
<accession>A0A4Q1BY17</accession>
<dbReference type="PROSITE" id="PS01096">
    <property type="entry name" value="PPIC_PPIASE_1"/>
    <property type="match status" value="1"/>
</dbReference>
<sequence>MRFRFYFLVFIYFLFASSLTWAQEATPIQIGPKKISASQFSSIYRRLIESDSIKPDNKNKFLSDYLDFSLKLVAAEDEKLAESPGFQEEYASFRKELASPYLVDNEKVNALVKEAYQRLKDEKQVSHILVKLPANPSPGDTLIAYQKIENLYKKLKAGEDFASLAQRFSDDELSAKKGGNLGYITSLQTQYAFENQLYALALGEYSKPIRTSSGYHIIKLNKQRPNSGKIRLAHILISIPVDAATNFQVEAKKKIEQVEAYLKKGESYEDVCKNYSEDPYSRGRGGELRRWYYSSDLSEELQDKLFGLQRLGDISEPIRTNLGWQIFKLLDKKPLLSYEEMAEYLRQKVVTDPERSALIRQSFMKRVRVENRVAILEESKKMALERFARDRVGDEPWLQFPLFKVLDKTFTIQEFYQFIGAQQKRKIKELGYLPTISESVWLEEFIDAQTLKAEEQHLEAKYPAFKEQMAEFLEGSLLSKITDKEIFEKSLDSLRQMNYYQQNLSMFTMPVRAEVKMISSDNVKTLADAMELLKSAPYPMNKRYPDILFKLGHSELNENAKKVLQELGLLLSKNRDYVVEVTGHIDASEHDTLSEGRVNQVVRFLSSKGINALRVIEKDEGKLVFASKTDKTKNARVSFRLFSQSMDDVVKRFNAIKPKSLEATEGFFKKGELPILDAQTWQVGKKNLEYEGRYVYLEIKKVEEQRVKSFDECRSSIIRDLQNQLDKEWIQKLRNKYPIVINQEELQKLMQ</sequence>
<dbReference type="OrthoDB" id="14196at2"/>
<dbReference type="InterPro" id="IPR036737">
    <property type="entry name" value="OmpA-like_sf"/>
</dbReference>
<gene>
    <name evidence="6" type="ORF">ESB04_10050</name>
</gene>
<keyword evidence="7" id="KW-1185">Reference proteome</keyword>
<evidence type="ECO:0000259" key="5">
    <source>
        <dbReference type="PROSITE" id="PS51123"/>
    </source>
</evidence>
<evidence type="ECO:0000259" key="4">
    <source>
        <dbReference type="PROSITE" id="PS50198"/>
    </source>
</evidence>
<dbReference type="PANTHER" id="PTHR47245">
    <property type="entry name" value="PEPTIDYLPROLYL ISOMERASE"/>
    <property type="match status" value="1"/>
</dbReference>
<feature type="domain" description="OmpA-like" evidence="5">
    <location>
        <begin position="536"/>
        <end position="645"/>
    </location>
</feature>
<protein>
    <submittedName>
        <fullName evidence="6">Uncharacterized protein</fullName>
    </submittedName>
</protein>
<dbReference type="GO" id="GO:0003755">
    <property type="term" value="F:peptidyl-prolyl cis-trans isomerase activity"/>
    <property type="evidence" value="ECO:0007669"/>
    <property type="project" value="UniProtKB-KW"/>
</dbReference>
<keyword evidence="2" id="KW-0472">Membrane</keyword>